<dbReference type="EMBL" id="CAJPIJ010000098">
    <property type="protein sequence ID" value="CAG1974872.1"/>
    <property type="molecule type" value="Genomic_DNA"/>
</dbReference>
<evidence type="ECO:0000313" key="1">
    <source>
        <dbReference type="EMBL" id="CAG1974872.1"/>
    </source>
</evidence>
<sequence>MSSDQTSTQASLGQCPTEILNCIFRWFCWHCRNTQCSRESSAQKTDCKALLALTQTSKLCRDIAMPILFHCSNAHLPSRYIFNVLLYQPDLAQYTSTLDLHSSMMFVPDSSALLKHMAAKNIDPSVFGDQQSNICWRSVGASLLLSICSNITSLALNDDSIHGLLEYSPSLWGTFKCHKLEYLECQLNKADGRIFDMLLSLLYASPTLDVLVLSKMKTDGDWAQLFTYAMVKLLPALNNATEIPALGCLLMKSFEKSGRETRDMIFPVKNLRTFKHSVDASSGVSSRLEPELVGPRLPNNTFRTLTASRVILKYATVDSHQIQRDFYVRSMFVSPQQIGQFSHLETLKIRQTCYCRHERGKDKLEEEEWNRTTYLADFLPTTVRNLTILWKPSRTAYQCLDCILYLGQRAVAGDFPMLENFIVQRTIAADVMHRLPDQQNGEDAGISEEDAAVAELQGPACRVREAFEGAGVDTAFRIWNSADRIYVDLDGEGGILKVEL</sequence>
<name>A0A4U9EUV3_GIBZA</name>
<dbReference type="AlphaFoldDB" id="A0A4U9EUV3"/>
<evidence type="ECO:0000313" key="2">
    <source>
        <dbReference type="EMBL" id="VIO54210.1"/>
    </source>
</evidence>
<accession>A0A4U9EUV3</accession>
<evidence type="ECO:0008006" key="4">
    <source>
        <dbReference type="Google" id="ProtNLM"/>
    </source>
</evidence>
<dbReference type="EMBL" id="CAAKMV010000088">
    <property type="protein sequence ID" value="VIO54210.1"/>
    <property type="molecule type" value="Genomic_DNA"/>
</dbReference>
<proteinExistence type="predicted"/>
<organism evidence="1 3">
    <name type="scientific">Gibberella zeae</name>
    <name type="common">Wheat head blight fungus</name>
    <name type="synonym">Fusarium graminearum</name>
    <dbReference type="NCBI Taxonomy" id="5518"/>
    <lineage>
        <taxon>Eukaryota</taxon>
        <taxon>Fungi</taxon>
        <taxon>Dikarya</taxon>
        <taxon>Ascomycota</taxon>
        <taxon>Pezizomycotina</taxon>
        <taxon>Sordariomycetes</taxon>
        <taxon>Hypocreomycetidae</taxon>
        <taxon>Hypocreales</taxon>
        <taxon>Nectriaceae</taxon>
        <taxon>Fusarium</taxon>
    </lineage>
</organism>
<reference evidence="1" key="2">
    <citation type="submission" date="2021-03" db="EMBL/GenBank/DDBJ databases">
        <authorList>
            <person name="Alouane T."/>
            <person name="Langin T."/>
            <person name="Bonhomme L."/>
        </authorList>
    </citation>
    <scope>NUCLEOTIDE SEQUENCE</scope>
    <source>
        <strain evidence="1">MDC_Fg202</strain>
    </source>
</reference>
<protein>
    <recommendedName>
        <fullName evidence="4">F-box domain-containing protein</fullName>
    </recommendedName>
</protein>
<gene>
    <name evidence="2" type="ORF">FUG_LOCUS114755</name>
    <name evidence="1" type="ORF">MDCFG202_LOCUS140271</name>
</gene>
<evidence type="ECO:0000313" key="3">
    <source>
        <dbReference type="Proteomes" id="UP000746612"/>
    </source>
</evidence>
<reference evidence="2" key="1">
    <citation type="submission" date="2019-04" db="EMBL/GenBank/DDBJ databases">
        <authorList>
            <person name="Melise S."/>
            <person name="Noan J."/>
            <person name="Okalmin O."/>
        </authorList>
    </citation>
    <scope>NUCLEOTIDE SEQUENCE</scope>
    <source>
        <strain evidence="2">FN9</strain>
    </source>
</reference>
<dbReference type="Proteomes" id="UP000746612">
    <property type="component" value="Unassembled WGS sequence"/>
</dbReference>